<evidence type="ECO:0000313" key="8">
    <source>
        <dbReference type="EMBL" id="EXC13634.1"/>
    </source>
</evidence>
<keyword evidence="5" id="KW-0539">Nucleus</keyword>
<keyword evidence="9" id="KW-1185">Reference proteome</keyword>
<dbReference type="SUPFAM" id="SSF101941">
    <property type="entry name" value="NAC domain"/>
    <property type="match status" value="1"/>
</dbReference>
<evidence type="ECO:0000256" key="1">
    <source>
        <dbReference type="ARBA" id="ARBA00004123"/>
    </source>
</evidence>
<dbReference type="STRING" id="981085.W9SKD1"/>
<dbReference type="PROSITE" id="PS51005">
    <property type="entry name" value="NAC"/>
    <property type="match status" value="1"/>
</dbReference>
<dbReference type="Pfam" id="PF02365">
    <property type="entry name" value="NAM"/>
    <property type="match status" value="1"/>
</dbReference>
<keyword evidence="4" id="KW-0804">Transcription</keyword>
<dbReference type="GO" id="GO:0005634">
    <property type="term" value="C:nucleus"/>
    <property type="evidence" value="ECO:0007669"/>
    <property type="project" value="UniProtKB-SubCell"/>
</dbReference>
<dbReference type="GO" id="GO:0006355">
    <property type="term" value="P:regulation of DNA-templated transcription"/>
    <property type="evidence" value="ECO:0007669"/>
    <property type="project" value="InterPro"/>
</dbReference>
<evidence type="ECO:0000256" key="5">
    <source>
        <dbReference type="ARBA" id="ARBA00023242"/>
    </source>
</evidence>
<evidence type="ECO:0000256" key="4">
    <source>
        <dbReference type="ARBA" id="ARBA00023163"/>
    </source>
</evidence>
<feature type="region of interest" description="Disordered" evidence="6">
    <location>
        <begin position="206"/>
        <end position="237"/>
    </location>
</feature>
<feature type="compositionally biased region" description="Polar residues" evidence="6">
    <location>
        <begin position="154"/>
        <end position="169"/>
    </location>
</feature>
<evidence type="ECO:0000313" key="9">
    <source>
        <dbReference type="Proteomes" id="UP000030645"/>
    </source>
</evidence>
<dbReference type="PANTHER" id="PTHR31989">
    <property type="entry name" value="NAC DOMAIN-CONTAINING PROTEIN 82-RELATED"/>
    <property type="match status" value="1"/>
</dbReference>
<name>W9SKD1_9ROSA</name>
<organism evidence="8 9">
    <name type="scientific">Morus notabilis</name>
    <dbReference type="NCBI Taxonomy" id="981085"/>
    <lineage>
        <taxon>Eukaryota</taxon>
        <taxon>Viridiplantae</taxon>
        <taxon>Streptophyta</taxon>
        <taxon>Embryophyta</taxon>
        <taxon>Tracheophyta</taxon>
        <taxon>Spermatophyta</taxon>
        <taxon>Magnoliopsida</taxon>
        <taxon>eudicotyledons</taxon>
        <taxon>Gunneridae</taxon>
        <taxon>Pentapetalae</taxon>
        <taxon>rosids</taxon>
        <taxon>fabids</taxon>
        <taxon>Rosales</taxon>
        <taxon>Moraceae</taxon>
        <taxon>Moreae</taxon>
        <taxon>Morus</taxon>
    </lineage>
</organism>
<dbReference type="Proteomes" id="UP000030645">
    <property type="component" value="Unassembled WGS sequence"/>
</dbReference>
<reference evidence="9" key="1">
    <citation type="submission" date="2013-01" db="EMBL/GenBank/DDBJ databases">
        <title>Draft Genome Sequence of a Mulberry Tree, Morus notabilis C.K. Schneid.</title>
        <authorList>
            <person name="He N."/>
            <person name="Zhao S."/>
        </authorList>
    </citation>
    <scope>NUCLEOTIDE SEQUENCE</scope>
</reference>
<sequence length="452" mass="51702">MAKGFRFHPTDEELITDYLRPKLLGRDSDVDDVIAEVDFCKFEPWDLPSQSKIKSKDRMWLFFCKRDYKYPSSKRSKRTTKEGFWKITGKERMIKDQETKKCIGKKRTLVFHKGPTPGQRTNWVMHEYYIEPHNLLPNQRSYVLCRLKEKANDKANTPDSGEGNRSASEAENPVTPAAIPSAAHGNEVNQESFSQSLQSPVFTNEEISLPSPVGSSRDRNGMQAPYGAGEPEEPPEEMVDRLIADSDADPYPKYYWESAYNPFNDRIPQASSWSPYYVDGLVRSDTNTEGVNEQKHSSLFNSPAGSNKFRHLQMDETTCGELQCCYVSIRDQFSEEDDSYVNIASGGFSTEESPNYVPFSRRRCQRRIQLQDRDSSTAISRNKVRESETHNSLSLSEYCFFPIKKRMWPEHHCLLDHARSHAAAAMFAPPWHTGISGLPSQIAEWDATWCVS</sequence>
<evidence type="ECO:0000256" key="6">
    <source>
        <dbReference type="SAM" id="MobiDB-lite"/>
    </source>
</evidence>
<dbReference type="GO" id="GO:0003677">
    <property type="term" value="F:DNA binding"/>
    <property type="evidence" value="ECO:0007669"/>
    <property type="project" value="UniProtKB-KW"/>
</dbReference>
<dbReference type="InterPro" id="IPR003441">
    <property type="entry name" value="NAC-dom"/>
</dbReference>
<keyword evidence="3" id="KW-0238">DNA-binding</keyword>
<proteinExistence type="predicted"/>
<dbReference type="AlphaFoldDB" id="W9SKD1"/>
<gene>
    <name evidence="8" type="ORF">L484_019592</name>
</gene>
<evidence type="ECO:0000256" key="2">
    <source>
        <dbReference type="ARBA" id="ARBA00023015"/>
    </source>
</evidence>
<evidence type="ECO:0000256" key="3">
    <source>
        <dbReference type="ARBA" id="ARBA00023125"/>
    </source>
</evidence>
<dbReference type="EMBL" id="KE345753">
    <property type="protein sequence ID" value="EXC13634.1"/>
    <property type="molecule type" value="Genomic_DNA"/>
</dbReference>
<feature type="domain" description="NAC" evidence="7">
    <location>
        <begin position="1"/>
        <end position="150"/>
    </location>
</feature>
<keyword evidence="2" id="KW-0805">Transcription regulation</keyword>
<feature type="region of interest" description="Disordered" evidence="6">
    <location>
        <begin position="152"/>
        <end position="180"/>
    </location>
</feature>
<evidence type="ECO:0000259" key="7">
    <source>
        <dbReference type="PROSITE" id="PS51005"/>
    </source>
</evidence>
<dbReference type="Gene3D" id="2.170.150.80">
    <property type="entry name" value="NAC domain"/>
    <property type="match status" value="1"/>
</dbReference>
<protein>
    <submittedName>
        <fullName evidence="8">NAC domain-containing protein 69</fullName>
    </submittedName>
</protein>
<dbReference type="eggNOG" id="ENOG502SPQG">
    <property type="taxonomic scope" value="Eukaryota"/>
</dbReference>
<dbReference type="InterPro" id="IPR036093">
    <property type="entry name" value="NAC_dom_sf"/>
</dbReference>
<comment type="subcellular location">
    <subcellularLocation>
        <location evidence="1">Nucleus</location>
    </subcellularLocation>
</comment>
<accession>W9SKD1</accession>